<protein>
    <recommendedName>
        <fullName evidence="2">HEAT repeat domain-containing protein</fullName>
    </recommendedName>
</protein>
<proteinExistence type="predicted"/>
<accession>A0AB39YE50</accession>
<name>A0AB39YE50_9ACTN</name>
<evidence type="ECO:0008006" key="2">
    <source>
        <dbReference type="Google" id="ProtNLM"/>
    </source>
</evidence>
<organism evidence="1">
    <name type="scientific">Streptomyces sp. R33</name>
    <dbReference type="NCBI Taxonomy" id="3238629"/>
    <lineage>
        <taxon>Bacteria</taxon>
        <taxon>Bacillati</taxon>
        <taxon>Actinomycetota</taxon>
        <taxon>Actinomycetes</taxon>
        <taxon>Kitasatosporales</taxon>
        <taxon>Streptomycetaceae</taxon>
        <taxon>Streptomyces</taxon>
    </lineage>
</organism>
<dbReference type="AlphaFoldDB" id="A0AB39YE50"/>
<reference evidence="1" key="1">
    <citation type="submission" date="2024-08" db="EMBL/GenBank/DDBJ databases">
        <authorList>
            <person name="Yu S.T."/>
        </authorList>
    </citation>
    <scope>NUCLEOTIDE SEQUENCE</scope>
    <source>
        <strain evidence="1">R33</strain>
    </source>
</reference>
<sequence>MRKIDALIPEWGQPDTAALHTHDPESVAGYVLDTGNAWWRRRICVDALAGRVPESRVPGLLDRIRDEDETAEVRIALLDLLAGRTELWTWLRDEEGRGDGSYGVAEAALKARGLLGDRTAAPGLATLAGSPWQRWREIGEAGLDGLVEHHGADAVLAELGEDRPEARRFALRTWHRAGRDVTPYLADPDRGIAHLAQSLVADPDRLRAFLDEAPAPEAAVRAACALHQLTEDTAETRRIDERLGSPRAQVEGLDEELRGAIVHEYVPWCERQSDPRWRLEALCTDPPGRPDLAVQLARVTAALTAAGLAPDPPVSAGDHHQQGDGTYHVISCGDEDIHVSVLGRFVTGHDDRHPARRALEEAGFRWIDGPTGSIRVAGLCVYYFGKREPLDVDTLLFYWQD</sequence>
<evidence type="ECO:0000313" key="1">
    <source>
        <dbReference type="EMBL" id="XDV68293.1"/>
    </source>
</evidence>
<dbReference type="EMBL" id="CP165727">
    <property type="protein sequence ID" value="XDV68293.1"/>
    <property type="molecule type" value="Genomic_DNA"/>
</dbReference>
<gene>
    <name evidence="1" type="ORF">AB5J51_37875</name>
</gene>
<dbReference type="RefSeq" id="WP_369779831.1">
    <property type="nucleotide sequence ID" value="NZ_CP165727.1"/>
</dbReference>